<evidence type="ECO:0000313" key="3">
    <source>
        <dbReference type="EMBL" id="KHS48062.1"/>
    </source>
</evidence>
<proteinExistence type="predicted"/>
<dbReference type="AlphaFoldDB" id="A0A0B8ZNY3"/>
<reference evidence="3 4" key="1">
    <citation type="submission" date="2014-10" db="EMBL/GenBank/DDBJ databases">
        <title>Draft genome sequence of Novosphingobium subterraneum DSM 12447.</title>
        <authorList>
            <person name="Gan H.M."/>
            <person name="Gan H.Y."/>
            <person name="Savka M.A."/>
        </authorList>
    </citation>
    <scope>NUCLEOTIDE SEQUENCE [LARGE SCALE GENOMIC DNA]</scope>
    <source>
        <strain evidence="3 4">DSM 12447</strain>
    </source>
</reference>
<evidence type="ECO:0000313" key="4">
    <source>
        <dbReference type="Proteomes" id="UP000031338"/>
    </source>
</evidence>
<keyword evidence="4" id="KW-1185">Reference proteome</keyword>
<dbReference type="PROSITE" id="PS51257">
    <property type="entry name" value="PROKAR_LIPOPROTEIN"/>
    <property type="match status" value="1"/>
</dbReference>
<comment type="caution">
    <text evidence="3">The sequence shown here is derived from an EMBL/GenBank/DDBJ whole genome shotgun (WGS) entry which is preliminary data.</text>
</comment>
<dbReference type="Pfam" id="PF06904">
    <property type="entry name" value="Extensin-like_C"/>
    <property type="match status" value="1"/>
</dbReference>
<evidence type="ECO:0000256" key="1">
    <source>
        <dbReference type="SAM" id="MobiDB-lite"/>
    </source>
</evidence>
<dbReference type="PATRIC" id="fig|48936.3.peg.1253"/>
<feature type="region of interest" description="Disordered" evidence="1">
    <location>
        <begin position="20"/>
        <end position="41"/>
    </location>
</feature>
<dbReference type="EMBL" id="JRVC01000005">
    <property type="protein sequence ID" value="KHS48062.1"/>
    <property type="molecule type" value="Genomic_DNA"/>
</dbReference>
<dbReference type="Proteomes" id="UP000031338">
    <property type="component" value="Unassembled WGS sequence"/>
</dbReference>
<accession>A0A0B8ZNY3</accession>
<sequence>MVRRVLIALSLTALTAGCVGSPEQPVRKPSRSSTGASLSQSPQTRACLANLGAAQARFTPLADQYYGAGCSTLGTVRLESLRADNGLLNITNLGPVSCPAANALQGWARFGVDRAARQILGSPLQRIETMGSYSCRNVAGTSRLSAHATANAIDIAAFRLADGRRISIVNDWNSPSPQVRAFLRTIRDSACKRFGTVLTPDYNAAHRDHLHLEPGGLKSFCR</sequence>
<feature type="compositionally biased region" description="Polar residues" evidence="1">
    <location>
        <begin position="31"/>
        <end position="41"/>
    </location>
</feature>
<gene>
    <name evidence="3" type="ORF">NJ75_01249</name>
</gene>
<evidence type="ECO:0000259" key="2">
    <source>
        <dbReference type="Pfam" id="PF06904"/>
    </source>
</evidence>
<dbReference type="RefSeq" id="WP_052242108.1">
    <property type="nucleotide sequence ID" value="NZ_JRVC01000005.1"/>
</dbReference>
<dbReference type="InterPro" id="IPR009683">
    <property type="entry name" value="Extensin-like_C"/>
</dbReference>
<protein>
    <submittedName>
        <fullName evidence="3">Extensin-like protein</fullName>
    </submittedName>
</protein>
<dbReference type="STRING" id="48936.NJ75_01249"/>
<organism evidence="3 4">
    <name type="scientific">Novosphingobium subterraneum</name>
    <dbReference type="NCBI Taxonomy" id="48936"/>
    <lineage>
        <taxon>Bacteria</taxon>
        <taxon>Pseudomonadati</taxon>
        <taxon>Pseudomonadota</taxon>
        <taxon>Alphaproteobacteria</taxon>
        <taxon>Sphingomonadales</taxon>
        <taxon>Sphingomonadaceae</taxon>
        <taxon>Novosphingobium</taxon>
    </lineage>
</organism>
<name>A0A0B8ZNY3_9SPHN</name>
<feature type="domain" description="Extensin-like C-terminal" evidence="2">
    <location>
        <begin position="46"/>
        <end position="221"/>
    </location>
</feature>